<dbReference type="InterPro" id="IPR014729">
    <property type="entry name" value="Rossmann-like_a/b/a_fold"/>
</dbReference>
<organism evidence="2 3">
    <name type="scientific">Anaerohalosphaera lusitana</name>
    <dbReference type="NCBI Taxonomy" id="1936003"/>
    <lineage>
        <taxon>Bacteria</taxon>
        <taxon>Pseudomonadati</taxon>
        <taxon>Planctomycetota</taxon>
        <taxon>Phycisphaerae</taxon>
        <taxon>Sedimentisphaerales</taxon>
        <taxon>Anaerohalosphaeraceae</taxon>
        <taxon>Anaerohalosphaera</taxon>
    </lineage>
</organism>
<name>A0A1U9NQY1_9BACT</name>
<dbReference type="Gene3D" id="3.40.50.620">
    <property type="entry name" value="HUPs"/>
    <property type="match status" value="1"/>
</dbReference>
<dbReference type="Gene3D" id="1.10.579.10">
    <property type="entry name" value="DNA Cyclobutane Dipyrimidine Photolyase, subunit A, domain 3"/>
    <property type="match status" value="1"/>
</dbReference>
<gene>
    <name evidence="2" type="ORF">STSP2_03402</name>
</gene>
<dbReference type="STRING" id="1936003.STSP2_03402"/>
<dbReference type="Proteomes" id="UP000189674">
    <property type="component" value="Chromosome"/>
</dbReference>
<dbReference type="PANTHER" id="PTHR38657">
    <property type="entry name" value="SLR1343 PROTEIN"/>
    <property type="match status" value="1"/>
</dbReference>
<sequence length="486" mass="56301">MAAAIVLPNQLFEDTEAIEKAEKVYLLEEERYFRDFAFHKKKLLLHRASMKAYEAFLRGKGFAVEYRDIGKGANVEDVLRSAGEDEFFTYDPVDQQLRGSMEKTAGKAGVKLHFARSLLFINGTDELRDFFGDSRDHYSMAGFYSHQRKKMGVLVKDGKPVGGKWSFDPENREKLPANIELPNVRKAKANDYVKEAADYVNKRFGGNPGETDGFVFPVTHRAAGTWLKHFLEDRLADFGRYEDSIARDEVFIFHSALSPMINAGLITPGEVVGATLNHADDHKIPLNSLEGFIRQIIGWREFMRAVYELEPERERDNFFDFSNALPDKLYNGRTGVDPVDTVIARVFENAYCHHIERLMVIDNFMLLCEIRPDEVYRWFMEMFIDAYDWVMVPNVFGMSQYADGGLITTKPYISSSNYIRKMSDFDKGSWCDIWDGLYWRFINRHRKVFANNPRMKVMTKQLDRMGKDKLKKRIEPAEEFLKELFA</sequence>
<dbReference type="Pfam" id="PF03441">
    <property type="entry name" value="FAD_binding_7"/>
    <property type="match status" value="1"/>
</dbReference>
<dbReference type="OrthoDB" id="5288100at2"/>
<dbReference type="AlphaFoldDB" id="A0A1U9NQY1"/>
<reference evidence="3" key="1">
    <citation type="submission" date="2017-02" db="EMBL/GenBank/DDBJ databases">
        <title>Comparative genomics and description of representatives of a novel lineage of planctomycetes thriving in anoxic sediments.</title>
        <authorList>
            <person name="Spring S."/>
            <person name="Bunk B."/>
            <person name="Sproer C."/>
        </authorList>
    </citation>
    <scope>NUCLEOTIDE SEQUENCE [LARGE SCALE GENOMIC DNA]</scope>
    <source>
        <strain evidence="3">ST-NAGAB-D1</strain>
    </source>
</reference>
<dbReference type="InterPro" id="IPR052551">
    <property type="entry name" value="UV-DNA_repair_photolyase"/>
</dbReference>
<dbReference type="RefSeq" id="WP_146663806.1">
    <property type="nucleotide sequence ID" value="NZ_CP019791.1"/>
</dbReference>
<dbReference type="InterPro" id="IPR036134">
    <property type="entry name" value="Crypto/Photolyase_FAD-like_sf"/>
</dbReference>
<dbReference type="PANTHER" id="PTHR38657:SF1">
    <property type="entry name" value="SLR1343 PROTEIN"/>
    <property type="match status" value="1"/>
</dbReference>
<protein>
    <submittedName>
        <fullName evidence="2">Deoxyribodipyrimidine photo-lyase-related protein</fullName>
    </submittedName>
</protein>
<evidence type="ECO:0000313" key="2">
    <source>
        <dbReference type="EMBL" id="AQT70197.1"/>
    </source>
</evidence>
<keyword evidence="2" id="KW-0456">Lyase</keyword>
<dbReference type="Gene3D" id="1.10.10.1710">
    <property type="entry name" value="Deoxyribodipyrimidine photolyase-related"/>
    <property type="match status" value="1"/>
</dbReference>
<proteinExistence type="predicted"/>
<dbReference type="SUPFAM" id="SSF48173">
    <property type="entry name" value="Cryptochrome/photolyase FAD-binding domain"/>
    <property type="match status" value="1"/>
</dbReference>
<keyword evidence="3" id="KW-1185">Reference proteome</keyword>
<dbReference type="InterPro" id="IPR005101">
    <property type="entry name" value="Cryptochr/Photolyase_FAD-bd"/>
</dbReference>
<dbReference type="KEGG" id="alus:STSP2_03402"/>
<evidence type="ECO:0000259" key="1">
    <source>
        <dbReference type="Pfam" id="PF03441"/>
    </source>
</evidence>
<dbReference type="Pfam" id="PF04244">
    <property type="entry name" value="DPRP"/>
    <property type="match status" value="1"/>
</dbReference>
<dbReference type="Gene3D" id="1.25.40.80">
    <property type="match status" value="1"/>
</dbReference>
<dbReference type="EMBL" id="CP019791">
    <property type="protein sequence ID" value="AQT70197.1"/>
    <property type="molecule type" value="Genomic_DNA"/>
</dbReference>
<accession>A0A1U9NQY1</accession>
<evidence type="ECO:0000313" key="3">
    <source>
        <dbReference type="Proteomes" id="UP000189674"/>
    </source>
</evidence>
<dbReference type="InterPro" id="IPR007357">
    <property type="entry name" value="PhrB-like"/>
</dbReference>
<dbReference type="GO" id="GO:0016829">
    <property type="term" value="F:lyase activity"/>
    <property type="evidence" value="ECO:0007669"/>
    <property type="project" value="UniProtKB-KW"/>
</dbReference>
<feature type="domain" description="Cryptochrome/DNA photolyase FAD-binding" evidence="1">
    <location>
        <begin position="297"/>
        <end position="427"/>
    </location>
</feature>